<dbReference type="EMBL" id="JBEPLU010000005">
    <property type="protein sequence ID" value="MET3528695.1"/>
    <property type="molecule type" value="Genomic_DNA"/>
</dbReference>
<evidence type="ECO:0000313" key="2">
    <source>
        <dbReference type="Proteomes" id="UP001549110"/>
    </source>
</evidence>
<accession>A0ABV2ENT3</accession>
<proteinExistence type="predicted"/>
<sequence length="412" mass="44362">MDPGSGLHDLSAESTRAPEALPVERLVSAGLEATLERFDDPALLSEGKVSVISLEAVSQRFGAKWPVRRSQVYDHVARTLQRHLGVQGYYARVSETDYLIAQPALSRFAGQANCLRYLREILGHFLGEAHLADDGVHQVTRVTQKAVEARKVDARHVEEAERREIAASRPAASGQGRSVVQWSPFVAADGRSLHVSCALEPVYELKSYARIGMRLTRRVLSDETGETLTAAEVANLARADIIRIDIATIARGVERLSVQDGDSREQCLIVPISYTTLSSQRGRAEIVTVFKSARSRVKRGVICEIGDIEGVPHGALASTVSLIRPFALLVVGRIAANAPSALIVQLKGVGLQGLAFECPGHQREAEFAEWATKSIGAAKHVARSVLIYGADSAGKAGLAGVLGASHASLRQF</sequence>
<evidence type="ECO:0000313" key="1">
    <source>
        <dbReference type="EMBL" id="MET3528695.1"/>
    </source>
</evidence>
<organism evidence="1 2">
    <name type="scientific">Phenylobacterium koreense</name>
    <dbReference type="NCBI Taxonomy" id="266125"/>
    <lineage>
        <taxon>Bacteria</taxon>
        <taxon>Pseudomonadati</taxon>
        <taxon>Pseudomonadota</taxon>
        <taxon>Alphaproteobacteria</taxon>
        <taxon>Caulobacterales</taxon>
        <taxon>Caulobacteraceae</taxon>
        <taxon>Phenylobacterium</taxon>
    </lineage>
</organism>
<protein>
    <submittedName>
        <fullName evidence="1">Uncharacterized protein</fullName>
    </submittedName>
</protein>
<comment type="caution">
    <text evidence="1">The sequence shown here is derived from an EMBL/GenBank/DDBJ whole genome shotgun (WGS) entry which is preliminary data.</text>
</comment>
<reference evidence="1 2" key="1">
    <citation type="submission" date="2024-06" db="EMBL/GenBank/DDBJ databases">
        <title>Genomic Encyclopedia of Type Strains, Phase IV (KMG-IV): sequencing the most valuable type-strain genomes for metagenomic binning, comparative biology and taxonomic classification.</title>
        <authorList>
            <person name="Goeker M."/>
        </authorList>
    </citation>
    <scope>NUCLEOTIDE SEQUENCE [LARGE SCALE GENOMIC DNA]</scope>
    <source>
        <strain evidence="1 2">DSM 17809</strain>
    </source>
</reference>
<name>A0ABV2ENT3_9CAUL</name>
<dbReference type="Proteomes" id="UP001549110">
    <property type="component" value="Unassembled WGS sequence"/>
</dbReference>
<gene>
    <name evidence="1" type="ORF">ABID41_003837</name>
</gene>
<keyword evidence="2" id="KW-1185">Reference proteome</keyword>
<dbReference type="RefSeq" id="WP_354298554.1">
    <property type="nucleotide sequence ID" value="NZ_JBEPLU010000005.1"/>
</dbReference>